<dbReference type="PROSITE" id="PS50975">
    <property type="entry name" value="ATP_GRASP"/>
    <property type="match status" value="1"/>
</dbReference>
<evidence type="ECO:0000259" key="2">
    <source>
        <dbReference type="PROSITE" id="PS50975"/>
    </source>
</evidence>
<dbReference type="Proteomes" id="UP001302494">
    <property type="component" value="Chromosome"/>
</dbReference>
<accession>A0AA96GQJ5</accession>
<dbReference type="AlphaFoldDB" id="A0AA96GQJ5"/>
<dbReference type="InterPro" id="IPR011761">
    <property type="entry name" value="ATP-grasp"/>
</dbReference>
<gene>
    <name evidence="3" type="ORF">PQG83_07100</name>
</gene>
<sequence length="446" mass="49188">MTPIISTLGGSDVTHIFVHDPVALSKNIPLEMRPPNVRGYDQRALVMARPHDVVCLTGKVDLSYLGFLHELGVGPELGNIIELESGPVFGECLDNDLFCPSVDSLHRICERISPQNQVVLNPDAVSQKGYVMAQALETILGRTVKFMGGNPEVTEAANLKHVAYRKAQELGIPVARGEIIEPSDGQAKNVTMLRSAIRRYISETGRVIIRSAEGRSGSGIFLIEDNTESERQAMELISQRPLSPGYLVQVLYEVAFSPNILVNVQPDGGAVTVVGISDQRLNLHLGHIGNVFPSGAQMLNDMSRAAEALGRWLQEDGFTGLAGFDFVEHADIRNGRRRWFFAEINARSNGSVYPTFLMAHLNVRQRDSGFPVIGAFFSMLARIQTVSFSEFRHVFDAGLFNPRTGRGMIPYGFCQRQMCCNIVFLGPTRHEVRALHEECVAQLSGR</sequence>
<keyword evidence="1" id="KW-0067">ATP-binding</keyword>
<dbReference type="SUPFAM" id="SSF56059">
    <property type="entry name" value="Glutathione synthetase ATP-binding domain-like"/>
    <property type="match status" value="1"/>
</dbReference>
<keyword evidence="4" id="KW-1185">Reference proteome</keyword>
<dbReference type="GO" id="GO:0046872">
    <property type="term" value="F:metal ion binding"/>
    <property type="evidence" value="ECO:0007669"/>
    <property type="project" value="InterPro"/>
</dbReference>
<organism evidence="3 4">
    <name type="scientific">Candidatus Nitrospira neomarina</name>
    <dbReference type="NCBI Taxonomy" id="3020899"/>
    <lineage>
        <taxon>Bacteria</taxon>
        <taxon>Pseudomonadati</taxon>
        <taxon>Nitrospirota</taxon>
        <taxon>Nitrospiria</taxon>
        <taxon>Nitrospirales</taxon>
        <taxon>Nitrospiraceae</taxon>
        <taxon>Nitrospira</taxon>
    </lineage>
</organism>
<dbReference type="RefSeq" id="WP_312748183.1">
    <property type="nucleotide sequence ID" value="NZ_CP116968.1"/>
</dbReference>
<dbReference type="Gene3D" id="3.30.470.20">
    <property type="entry name" value="ATP-grasp fold, B domain"/>
    <property type="match status" value="1"/>
</dbReference>
<proteinExistence type="predicted"/>
<dbReference type="EMBL" id="CP116968">
    <property type="protein sequence ID" value="WNM63513.1"/>
    <property type="molecule type" value="Genomic_DNA"/>
</dbReference>
<reference evidence="3 4" key="1">
    <citation type="submission" date="2023-01" db="EMBL/GenBank/DDBJ databases">
        <title>Cultivation and genomic characterization of new, ubiquitous marine nitrite-oxidizing bacteria from the Nitrospirales.</title>
        <authorList>
            <person name="Mueller A.J."/>
            <person name="Daebeler A."/>
            <person name="Herbold C.W."/>
            <person name="Kirkegaard R.H."/>
            <person name="Daims H."/>
        </authorList>
    </citation>
    <scope>NUCLEOTIDE SEQUENCE [LARGE SCALE GENOMIC DNA]</scope>
    <source>
        <strain evidence="3 4">DK</strain>
    </source>
</reference>
<evidence type="ECO:0000256" key="1">
    <source>
        <dbReference type="PROSITE-ProRule" id="PRU00409"/>
    </source>
</evidence>
<dbReference type="KEGG" id="nneo:PQG83_07100"/>
<protein>
    <recommendedName>
        <fullName evidence="2">ATP-grasp domain-containing protein</fullName>
    </recommendedName>
</protein>
<dbReference type="GO" id="GO:0005524">
    <property type="term" value="F:ATP binding"/>
    <property type="evidence" value="ECO:0007669"/>
    <property type="project" value="UniProtKB-UniRule"/>
</dbReference>
<keyword evidence="1" id="KW-0547">Nucleotide-binding</keyword>
<name>A0AA96GQJ5_9BACT</name>
<evidence type="ECO:0000313" key="4">
    <source>
        <dbReference type="Proteomes" id="UP001302494"/>
    </source>
</evidence>
<feature type="domain" description="ATP-grasp" evidence="2">
    <location>
        <begin position="164"/>
        <end position="381"/>
    </location>
</feature>
<evidence type="ECO:0000313" key="3">
    <source>
        <dbReference type="EMBL" id="WNM63513.1"/>
    </source>
</evidence>